<sequence length="67" mass="7717">MFVANCFVFFFTWNNKWEPFSPFLMGCLMKTVMVARVILSVLLLRWSGKASFVNICFWDGSGCHGLD</sequence>
<dbReference type="EMBL" id="CM004400">
    <property type="protein sequence ID" value="OAY32010.1"/>
    <property type="molecule type" value="Genomic_DNA"/>
</dbReference>
<name>A0A2C9UM54_MANES</name>
<protein>
    <submittedName>
        <fullName evidence="2">Uncharacterized protein</fullName>
    </submittedName>
</protein>
<keyword evidence="1" id="KW-0812">Transmembrane</keyword>
<keyword evidence="1" id="KW-0472">Membrane</keyword>
<reference evidence="2" key="1">
    <citation type="submission" date="2016-02" db="EMBL/GenBank/DDBJ databases">
        <title>WGS assembly of Manihot esculenta.</title>
        <authorList>
            <person name="Bredeson J.V."/>
            <person name="Prochnik S.E."/>
            <person name="Lyons J.B."/>
            <person name="Schmutz J."/>
            <person name="Grimwood J."/>
            <person name="Vrebalov J."/>
            <person name="Bart R.S."/>
            <person name="Amuge T."/>
            <person name="Ferguson M.E."/>
            <person name="Green R."/>
            <person name="Putnam N."/>
            <person name="Stites J."/>
            <person name="Rounsley S."/>
            <person name="Rokhsar D.S."/>
        </authorList>
    </citation>
    <scope>NUCLEOTIDE SEQUENCE [LARGE SCALE GENOMIC DNA]</scope>
    <source>
        <tissue evidence="2">Leaf</tissue>
    </source>
</reference>
<evidence type="ECO:0000256" key="1">
    <source>
        <dbReference type="SAM" id="Phobius"/>
    </source>
</evidence>
<proteinExistence type="predicted"/>
<evidence type="ECO:0000313" key="2">
    <source>
        <dbReference type="EMBL" id="OAY32010.1"/>
    </source>
</evidence>
<organism evidence="2">
    <name type="scientific">Manihot esculenta</name>
    <name type="common">Cassava</name>
    <name type="synonym">Jatropha manihot</name>
    <dbReference type="NCBI Taxonomy" id="3983"/>
    <lineage>
        <taxon>Eukaryota</taxon>
        <taxon>Viridiplantae</taxon>
        <taxon>Streptophyta</taxon>
        <taxon>Embryophyta</taxon>
        <taxon>Tracheophyta</taxon>
        <taxon>Spermatophyta</taxon>
        <taxon>Magnoliopsida</taxon>
        <taxon>eudicotyledons</taxon>
        <taxon>Gunneridae</taxon>
        <taxon>Pentapetalae</taxon>
        <taxon>rosids</taxon>
        <taxon>fabids</taxon>
        <taxon>Malpighiales</taxon>
        <taxon>Euphorbiaceae</taxon>
        <taxon>Crotonoideae</taxon>
        <taxon>Manihoteae</taxon>
        <taxon>Manihot</taxon>
    </lineage>
</organism>
<keyword evidence="1" id="KW-1133">Transmembrane helix</keyword>
<gene>
    <name evidence="2" type="ORF">MANES_14G159200</name>
</gene>
<accession>A0A2C9UM54</accession>
<dbReference type="AlphaFoldDB" id="A0A2C9UM54"/>
<feature type="transmembrane region" description="Helical" evidence="1">
    <location>
        <begin position="20"/>
        <end position="44"/>
    </location>
</feature>